<name>A0A381UUF0_9ZZZZ</name>
<evidence type="ECO:0000313" key="1">
    <source>
        <dbReference type="EMBL" id="SVA31720.1"/>
    </source>
</evidence>
<gene>
    <name evidence="1" type="ORF">METZ01_LOCUS84574</name>
</gene>
<accession>A0A381UUF0</accession>
<reference evidence="1" key="1">
    <citation type="submission" date="2018-05" db="EMBL/GenBank/DDBJ databases">
        <authorList>
            <person name="Lanie J.A."/>
            <person name="Ng W.-L."/>
            <person name="Kazmierczak K.M."/>
            <person name="Andrzejewski T.M."/>
            <person name="Davidsen T.M."/>
            <person name="Wayne K.J."/>
            <person name="Tettelin H."/>
            <person name="Glass J.I."/>
            <person name="Rusch D."/>
            <person name="Podicherti R."/>
            <person name="Tsui H.-C.T."/>
            <person name="Winkler M.E."/>
        </authorList>
    </citation>
    <scope>NUCLEOTIDE SEQUENCE</scope>
</reference>
<protein>
    <submittedName>
        <fullName evidence="1">Uncharacterized protein</fullName>
    </submittedName>
</protein>
<proteinExistence type="predicted"/>
<organism evidence="1">
    <name type="scientific">marine metagenome</name>
    <dbReference type="NCBI Taxonomy" id="408172"/>
    <lineage>
        <taxon>unclassified sequences</taxon>
        <taxon>metagenomes</taxon>
        <taxon>ecological metagenomes</taxon>
    </lineage>
</organism>
<dbReference type="EMBL" id="UINC01007155">
    <property type="protein sequence ID" value="SVA31720.1"/>
    <property type="molecule type" value="Genomic_DNA"/>
</dbReference>
<dbReference type="AlphaFoldDB" id="A0A381UUF0"/>
<sequence length="66" mass="7286">MGHAKGEHCPEPLCKICGRLLDPLKPHKLGDPGHTIAKMLKHKSTAGNPLDPNDKTLSDKFWQKGF</sequence>